<evidence type="ECO:0000313" key="1">
    <source>
        <dbReference type="EMBL" id="PIR83916.1"/>
    </source>
</evidence>
<name>A0A2H0UE16_9BACT</name>
<gene>
    <name evidence="1" type="ORF">COU18_00675</name>
</gene>
<organism evidence="1 2">
    <name type="scientific">Candidatus Kaiserbacteria bacterium CG10_big_fil_rev_8_21_14_0_10_51_14</name>
    <dbReference type="NCBI Taxonomy" id="1974610"/>
    <lineage>
        <taxon>Bacteria</taxon>
        <taxon>Candidatus Kaiseribacteriota</taxon>
    </lineage>
</organism>
<evidence type="ECO:0000313" key="2">
    <source>
        <dbReference type="Proteomes" id="UP000231192"/>
    </source>
</evidence>
<reference evidence="2" key="1">
    <citation type="submission" date="2017-09" db="EMBL/GenBank/DDBJ databases">
        <title>Depth-based differentiation of microbial function through sediment-hosted aquifers and enrichment of novel symbionts in the deep terrestrial subsurface.</title>
        <authorList>
            <person name="Probst A.J."/>
            <person name="Ladd B."/>
            <person name="Jarett J.K."/>
            <person name="Geller-Mcgrath D.E."/>
            <person name="Sieber C.M.K."/>
            <person name="Emerson J.B."/>
            <person name="Anantharaman K."/>
            <person name="Thomas B.C."/>
            <person name="Malmstrom R."/>
            <person name="Stieglmeier M."/>
            <person name="Klingl A."/>
            <person name="Woyke T."/>
            <person name="Ryan C.M."/>
            <person name="Banfield J.F."/>
        </authorList>
    </citation>
    <scope>NUCLEOTIDE SEQUENCE [LARGE SCALE GENOMIC DNA]</scope>
</reference>
<sequence length="215" mass="22803">MNKIIIGAVVIILVAAGGVFVWKTLPSAQPSEAIVPTPEVPTTSTYATTTYSVSYSRDFTLDSAHTYEGVSPTKPIYGVRFTIPIAMATGTNLSSDTYLSVEQLPRAQNCTGDIYLLANVKANTLTENGVDYSLASSTEGAAGNRYEEMVYALADSKPCTAVRYFIHSTSIGNYATGTVREFDRVALLAAFDTIRASIVLGSAPTATSTSTTTNP</sequence>
<proteinExistence type="predicted"/>
<dbReference type="EMBL" id="PFBK01000003">
    <property type="protein sequence ID" value="PIR83916.1"/>
    <property type="molecule type" value="Genomic_DNA"/>
</dbReference>
<dbReference type="AlphaFoldDB" id="A0A2H0UE16"/>
<protein>
    <submittedName>
        <fullName evidence="1">Uncharacterized protein</fullName>
    </submittedName>
</protein>
<comment type="caution">
    <text evidence="1">The sequence shown here is derived from an EMBL/GenBank/DDBJ whole genome shotgun (WGS) entry which is preliminary data.</text>
</comment>
<accession>A0A2H0UE16</accession>
<dbReference type="Proteomes" id="UP000231192">
    <property type="component" value="Unassembled WGS sequence"/>
</dbReference>